<evidence type="ECO:0000256" key="1">
    <source>
        <dbReference type="SAM" id="MobiDB-lite"/>
    </source>
</evidence>
<evidence type="ECO:0000313" key="3">
    <source>
        <dbReference type="Proteomes" id="UP000326396"/>
    </source>
</evidence>
<accession>A0A5N6NZL7</accession>
<comment type="caution">
    <text evidence="2">The sequence shown here is derived from an EMBL/GenBank/DDBJ whole genome shotgun (WGS) entry which is preliminary data.</text>
</comment>
<evidence type="ECO:0000313" key="2">
    <source>
        <dbReference type="EMBL" id="KAD5802434.1"/>
    </source>
</evidence>
<name>A0A5N6NZL7_9ASTR</name>
<reference evidence="2 3" key="1">
    <citation type="submission" date="2019-05" db="EMBL/GenBank/DDBJ databases">
        <title>Mikania micrantha, genome provides insights into the molecular mechanism of rapid growth.</title>
        <authorList>
            <person name="Liu B."/>
        </authorList>
    </citation>
    <scope>NUCLEOTIDE SEQUENCE [LARGE SCALE GENOMIC DNA]</scope>
    <source>
        <strain evidence="2">NLD-2019</strain>
        <tissue evidence="2">Leaf</tissue>
    </source>
</reference>
<dbReference type="EMBL" id="SZYD01000007">
    <property type="protein sequence ID" value="KAD5802434.1"/>
    <property type="molecule type" value="Genomic_DNA"/>
</dbReference>
<feature type="region of interest" description="Disordered" evidence="1">
    <location>
        <begin position="91"/>
        <end position="126"/>
    </location>
</feature>
<protein>
    <submittedName>
        <fullName evidence="2">Uncharacterized protein</fullName>
    </submittedName>
</protein>
<sequence>MGDQHVLCQYLLYHESNLLQSLSEDKPRKSLSSVHKRIPRKQLSCITFGRNQLSFGSNAASEESLLPFEVDRHIKAAIPKIVAQVNSTTWNNNNNNIGEKRKFESSRPANAPSKKTTIARNYGAVT</sequence>
<dbReference type="AlphaFoldDB" id="A0A5N6NZL7"/>
<gene>
    <name evidence="2" type="ORF">E3N88_13794</name>
</gene>
<keyword evidence="3" id="KW-1185">Reference proteome</keyword>
<proteinExistence type="predicted"/>
<organism evidence="2 3">
    <name type="scientific">Mikania micrantha</name>
    <name type="common">bitter vine</name>
    <dbReference type="NCBI Taxonomy" id="192012"/>
    <lineage>
        <taxon>Eukaryota</taxon>
        <taxon>Viridiplantae</taxon>
        <taxon>Streptophyta</taxon>
        <taxon>Embryophyta</taxon>
        <taxon>Tracheophyta</taxon>
        <taxon>Spermatophyta</taxon>
        <taxon>Magnoliopsida</taxon>
        <taxon>eudicotyledons</taxon>
        <taxon>Gunneridae</taxon>
        <taxon>Pentapetalae</taxon>
        <taxon>asterids</taxon>
        <taxon>campanulids</taxon>
        <taxon>Asterales</taxon>
        <taxon>Asteraceae</taxon>
        <taxon>Asteroideae</taxon>
        <taxon>Heliantheae alliance</taxon>
        <taxon>Eupatorieae</taxon>
        <taxon>Mikania</taxon>
    </lineage>
</organism>
<dbReference type="Proteomes" id="UP000326396">
    <property type="component" value="Linkage Group LG15"/>
</dbReference>